<gene>
    <name evidence="6" type="ORF">H6P80_03420</name>
</gene>
<dbReference type="PIRSF" id="PIRSF005739">
    <property type="entry name" value="O-mtase"/>
    <property type="match status" value="1"/>
</dbReference>
<dbReference type="Gene3D" id="1.10.10.10">
    <property type="entry name" value="Winged helix-like DNA-binding domain superfamily/Winged helix DNA-binding domain"/>
    <property type="match status" value="1"/>
</dbReference>
<evidence type="ECO:0000313" key="6">
    <source>
        <dbReference type="EMBL" id="MBC2776664.1"/>
    </source>
</evidence>
<keyword evidence="2" id="KW-0808">Transferase</keyword>
<dbReference type="AlphaFoldDB" id="A0A842HYU3"/>
<feature type="active site" description="Proton acceptor" evidence="4">
    <location>
        <position position="240"/>
    </location>
</feature>
<reference evidence="6 7" key="1">
    <citation type="submission" date="2020-08" db="EMBL/GenBank/DDBJ databases">
        <title>Draft genome sequence of Parasphingopyxis sp. GrpM-11.</title>
        <authorList>
            <person name="Oh J."/>
            <person name="Roh D.-H."/>
        </authorList>
    </citation>
    <scope>NUCLEOTIDE SEQUENCE [LARGE SCALE GENOMIC DNA]</scope>
    <source>
        <strain evidence="6 7">GrpM-11</strain>
    </source>
</reference>
<keyword evidence="3" id="KW-0949">S-adenosyl-L-methionine</keyword>
<dbReference type="Gene3D" id="3.40.50.150">
    <property type="entry name" value="Vaccinia Virus protein VP39"/>
    <property type="match status" value="1"/>
</dbReference>
<dbReference type="SUPFAM" id="SSF46785">
    <property type="entry name" value="Winged helix' DNA-binding domain"/>
    <property type="match status" value="1"/>
</dbReference>
<dbReference type="Proteomes" id="UP000564378">
    <property type="component" value="Unassembled WGS sequence"/>
</dbReference>
<comment type="caution">
    <text evidence="6">The sequence shown here is derived from an EMBL/GenBank/DDBJ whole genome shotgun (WGS) entry which is preliminary data.</text>
</comment>
<dbReference type="GO" id="GO:0032259">
    <property type="term" value="P:methylation"/>
    <property type="evidence" value="ECO:0007669"/>
    <property type="project" value="UniProtKB-KW"/>
</dbReference>
<dbReference type="CDD" id="cd02440">
    <property type="entry name" value="AdoMet_MTases"/>
    <property type="match status" value="1"/>
</dbReference>
<dbReference type="GO" id="GO:0008171">
    <property type="term" value="F:O-methyltransferase activity"/>
    <property type="evidence" value="ECO:0007669"/>
    <property type="project" value="InterPro"/>
</dbReference>
<evidence type="ECO:0000256" key="2">
    <source>
        <dbReference type="ARBA" id="ARBA00022679"/>
    </source>
</evidence>
<evidence type="ECO:0000313" key="7">
    <source>
        <dbReference type="Proteomes" id="UP000564378"/>
    </source>
</evidence>
<keyword evidence="1" id="KW-0489">Methyltransferase</keyword>
<evidence type="ECO:0000256" key="3">
    <source>
        <dbReference type="ARBA" id="ARBA00022691"/>
    </source>
</evidence>
<accession>A0A842HYU3</accession>
<dbReference type="Pfam" id="PF00891">
    <property type="entry name" value="Methyltransf_2"/>
    <property type="match status" value="1"/>
</dbReference>
<dbReference type="SUPFAM" id="SSF53335">
    <property type="entry name" value="S-adenosyl-L-methionine-dependent methyltransferases"/>
    <property type="match status" value="1"/>
</dbReference>
<evidence type="ECO:0000259" key="5">
    <source>
        <dbReference type="Pfam" id="PF00891"/>
    </source>
</evidence>
<feature type="domain" description="O-methyltransferase C-terminal" evidence="5">
    <location>
        <begin position="123"/>
        <end position="312"/>
    </location>
</feature>
<dbReference type="InterPro" id="IPR036390">
    <property type="entry name" value="WH_DNA-bd_sf"/>
</dbReference>
<dbReference type="PANTHER" id="PTHR11746">
    <property type="entry name" value="O-METHYLTRANSFERASE"/>
    <property type="match status" value="1"/>
</dbReference>
<keyword evidence="7" id="KW-1185">Reference proteome</keyword>
<dbReference type="PROSITE" id="PS51683">
    <property type="entry name" value="SAM_OMT_II"/>
    <property type="match status" value="1"/>
</dbReference>
<sequence length="331" mass="35243">MTDDPRAELRDSITAGWRTRLIYAGVKSGLIDALSAEPRSAGECARELSLHEDTTFRVLRALATFGVCDHVADRDFVLTPKGAMLQSGASLSLRGMALHWGGRTMASLETVGATLETGEPGWGGGDFAGLLADPVESDIFYRAMAEQSLPVARALAEACDFGGFEAVMDVGAGYGAVLAEILKATPSIRGIVYDLEGVAAGAQAYLAEAGVGERVEFLPGSFFDGVPARADCLVLKFILHDWSDAEVATIMANCREALPVGGTVFVIEKILPETVGPEDESAVRSDLVMMPINGKERTKREYKQIAADAGFNYVRAAFLVDECSVIELEAV</sequence>
<name>A0A842HYU3_9SPHN</name>
<dbReference type="InterPro" id="IPR029063">
    <property type="entry name" value="SAM-dependent_MTases_sf"/>
</dbReference>
<dbReference type="InterPro" id="IPR001077">
    <property type="entry name" value="COMT_C"/>
</dbReference>
<dbReference type="RefSeq" id="WP_185799931.1">
    <property type="nucleotide sequence ID" value="NZ_JACJVJ010000001.1"/>
</dbReference>
<evidence type="ECO:0000256" key="4">
    <source>
        <dbReference type="PIRSR" id="PIRSR005739-1"/>
    </source>
</evidence>
<evidence type="ECO:0000256" key="1">
    <source>
        <dbReference type="ARBA" id="ARBA00022603"/>
    </source>
</evidence>
<organism evidence="6 7">
    <name type="scientific">Parasphingopyxis marina</name>
    <dbReference type="NCBI Taxonomy" id="2761622"/>
    <lineage>
        <taxon>Bacteria</taxon>
        <taxon>Pseudomonadati</taxon>
        <taxon>Pseudomonadota</taxon>
        <taxon>Alphaproteobacteria</taxon>
        <taxon>Sphingomonadales</taxon>
        <taxon>Sphingomonadaceae</taxon>
        <taxon>Parasphingopyxis</taxon>
    </lineage>
</organism>
<dbReference type="Gene3D" id="1.10.287.1350">
    <property type="match status" value="1"/>
</dbReference>
<dbReference type="InterPro" id="IPR036388">
    <property type="entry name" value="WH-like_DNA-bd_sf"/>
</dbReference>
<dbReference type="EMBL" id="JACJVJ010000001">
    <property type="protein sequence ID" value="MBC2776664.1"/>
    <property type="molecule type" value="Genomic_DNA"/>
</dbReference>
<protein>
    <recommendedName>
        <fullName evidence="5">O-methyltransferase C-terminal domain-containing protein</fullName>
    </recommendedName>
</protein>
<proteinExistence type="predicted"/>
<dbReference type="InterPro" id="IPR016461">
    <property type="entry name" value="COMT-like"/>
</dbReference>